<proteinExistence type="predicted"/>
<feature type="signal peptide" evidence="1">
    <location>
        <begin position="1"/>
        <end position="28"/>
    </location>
</feature>
<gene>
    <name evidence="2" type="ORF">QBC46DRAFT_75120</name>
</gene>
<dbReference type="AlphaFoldDB" id="A0AAN6NCB1"/>
<dbReference type="EMBL" id="MU853774">
    <property type="protein sequence ID" value="KAK3942404.1"/>
    <property type="molecule type" value="Genomic_DNA"/>
</dbReference>
<keyword evidence="1" id="KW-0732">Signal</keyword>
<name>A0AAN6NCB1_9PEZI</name>
<dbReference type="Proteomes" id="UP001303473">
    <property type="component" value="Unassembled WGS sequence"/>
</dbReference>
<evidence type="ECO:0000256" key="1">
    <source>
        <dbReference type="SAM" id="SignalP"/>
    </source>
</evidence>
<evidence type="ECO:0000313" key="3">
    <source>
        <dbReference type="Proteomes" id="UP001303473"/>
    </source>
</evidence>
<protein>
    <submittedName>
        <fullName evidence="2">Uncharacterized protein</fullName>
    </submittedName>
</protein>
<evidence type="ECO:0000313" key="2">
    <source>
        <dbReference type="EMBL" id="KAK3942404.1"/>
    </source>
</evidence>
<feature type="chain" id="PRO_5042957396" evidence="1">
    <location>
        <begin position="29"/>
        <end position="133"/>
    </location>
</feature>
<comment type="caution">
    <text evidence="2">The sequence shown here is derived from an EMBL/GenBank/DDBJ whole genome shotgun (WGS) entry which is preliminary data.</text>
</comment>
<keyword evidence="3" id="KW-1185">Reference proteome</keyword>
<accession>A0AAN6NCB1</accession>
<organism evidence="2 3">
    <name type="scientific">Diplogelasinospora grovesii</name>
    <dbReference type="NCBI Taxonomy" id="303347"/>
    <lineage>
        <taxon>Eukaryota</taxon>
        <taxon>Fungi</taxon>
        <taxon>Dikarya</taxon>
        <taxon>Ascomycota</taxon>
        <taxon>Pezizomycotina</taxon>
        <taxon>Sordariomycetes</taxon>
        <taxon>Sordariomycetidae</taxon>
        <taxon>Sordariales</taxon>
        <taxon>Diplogelasinosporaceae</taxon>
        <taxon>Diplogelasinospora</taxon>
    </lineage>
</organism>
<sequence>MHAASRIYLSSLWSLLLLLVAISRGVSALPVETTDMDPRQLLPLWKFYCDECRQDDLGSCYCIRRMSPNGMGHKFNDIPLIYGPIPHFIREPLRMKESRRLPPIAPPPPPYLPPHLPPVQPTTVELRAAATQI</sequence>
<reference evidence="3" key="1">
    <citation type="journal article" date="2023" name="Mol. Phylogenet. Evol.">
        <title>Genome-scale phylogeny and comparative genomics of the fungal order Sordariales.</title>
        <authorList>
            <person name="Hensen N."/>
            <person name="Bonometti L."/>
            <person name="Westerberg I."/>
            <person name="Brannstrom I.O."/>
            <person name="Guillou S."/>
            <person name="Cros-Aarteil S."/>
            <person name="Calhoun S."/>
            <person name="Haridas S."/>
            <person name="Kuo A."/>
            <person name="Mondo S."/>
            <person name="Pangilinan J."/>
            <person name="Riley R."/>
            <person name="LaButti K."/>
            <person name="Andreopoulos B."/>
            <person name="Lipzen A."/>
            <person name="Chen C."/>
            <person name="Yan M."/>
            <person name="Daum C."/>
            <person name="Ng V."/>
            <person name="Clum A."/>
            <person name="Steindorff A."/>
            <person name="Ohm R.A."/>
            <person name="Martin F."/>
            <person name="Silar P."/>
            <person name="Natvig D.O."/>
            <person name="Lalanne C."/>
            <person name="Gautier V."/>
            <person name="Ament-Velasquez S.L."/>
            <person name="Kruys A."/>
            <person name="Hutchinson M.I."/>
            <person name="Powell A.J."/>
            <person name="Barry K."/>
            <person name="Miller A.N."/>
            <person name="Grigoriev I.V."/>
            <person name="Debuchy R."/>
            <person name="Gladieux P."/>
            <person name="Hiltunen Thoren M."/>
            <person name="Johannesson H."/>
        </authorList>
    </citation>
    <scope>NUCLEOTIDE SEQUENCE [LARGE SCALE GENOMIC DNA]</scope>
    <source>
        <strain evidence="3">CBS 340.73</strain>
    </source>
</reference>